<dbReference type="AlphaFoldDB" id="A0A177HYZ2"/>
<gene>
    <name evidence="3" type="ORF">STSP_05580</name>
</gene>
<dbReference type="Gene3D" id="3.40.50.150">
    <property type="entry name" value="Vaccinia Virus protein VP39"/>
    <property type="match status" value="1"/>
</dbReference>
<keyword evidence="4" id="KW-1185">Reference proteome</keyword>
<evidence type="ECO:0008006" key="5">
    <source>
        <dbReference type="Google" id="ProtNLM"/>
    </source>
</evidence>
<dbReference type="PANTHER" id="PTHR43861:SF3">
    <property type="entry name" value="PUTATIVE (AFU_ORTHOLOGUE AFUA_2G14390)-RELATED"/>
    <property type="match status" value="1"/>
</dbReference>
<proteinExistence type="predicted"/>
<dbReference type="GO" id="GO:0008168">
    <property type="term" value="F:methyltransferase activity"/>
    <property type="evidence" value="ECO:0007669"/>
    <property type="project" value="UniProtKB-ARBA"/>
</dbReference>
<evidence type="ECO:0000313" key="4">
    <source>
        <dbReference type="Proteomes" id="UP000077381"/>
    </source>
</evidence>
<evidence type="ECO:0000256" key="2">
    <source>
        <dbReference type="SAM" id="MobiDB-lite"/>
    </source>
</evidence>
<feature type="region of interest" description="Disordered" evidence="2">
    <location>
        <begin position="1"/>
        <end position="32"/>
    </location>
</feature>
<dbReference type="SUPFAM" id="SSF53335">
    <property type="entry name" value="S-adenosyl-L-methionine-dependent methyltransferases"/>
    <property type="match status" value="1"/>
</dbReference>
<organism evidence="3 4">
    <name type="scientific">Streptomyces jeddahensis</name>
    <dbReference type="NCBI Taxonomy" id="1716141"/>
    <lineage>
        <taxon>Bacteria</taxon>
        <taxon>Bacillati</taxon>
        <taxon>Actinomycetota</taxon>
        <taxon>Actinomycetes</taxon>
        <taxon>Kitasatosporales</taxon>
        <taxon>Streptomycetaceae</taxon>
        <taxon>Streptomyces</taxon>
    </lineage>
</organism>
<dbReference type="PANTHER" id="PTHR43861">
    <property type="entry name" value="TRANS-ACONITATE 2-METHYLTRANSFERASE-RELATED"/>
    <property type="match status" value="1"/>
</dbReference>
<dbReference type="STRING" id="1716141.STSP_05580"/>
<evidence type="ECO:0000313" key="3">
    <source>
        <dbReference type="EMBL" id="OAH16035.1"/>
    </source>
</evidence>
<feature type="compositionally biased region" description="Low complexity" evidence="2">
    <location>
        <begin position="11"/>
        <end position="23"/>
    </location>
</feature>
<protein>
    <recommendedName>
        <fullName evidence="5">Demethylmenaquinone methyltransferase</fullName>
    </recommendedName>
</protein>
<dbReference type="RefSeq" id="WP_078066839.1">
    <property type="nucleotide sequence ID" value="NZ_LOHS01000027.1"/>
</dbReference>
<dbReference type="InterPro" id="IPR029063">
    <property type="entry name" value="SAM-dependent_MTases_sf"/>
</dbReference>
<dbReference type="Proteomes" id="UP000077381">
    <property type="component" value="Unassembled WGS sequence"/>
</dbReference>
<comment type="caution">
    <text evidence="3">The sequence shown here is derived from an EMBL/GenBank/DDBJ whole genome shotgun (WGS) entry which is preliminary data.</text>
</comment>
<evidence type="ECO:0000256" key="1">
    <source>
        <dbReference type="ARBA" id="ARBA00022679"/>
    </source>
</evidence>
<name>A0A177HYZ2_9ACTN</name>
<dbReference type="EMBL" id="LOHS01000027">
    <property type="protein sequence ID" value="OAH16035.1"/>
    <property type="molecule type" value="Genomic_DNA"/>
</dbReference>
<dbReference type="PATRIC" id="fig|1716141.3.peg.588"/>
<accession>A0A177HYZ2</accession>
<sequence>MMRTDGHLLDSSQSQKQTQTQKQAQNPTGEIGAGRRFDALAALFDPTTFRHLERLGIGPGRRCWEVGAYGTSVLTWLAKKVGPTGRVLVTDTDTSRAATVARPPVEVRRHDVGTEPSPAESFDLVHARHVLVHVPDPARALQSMVKALRPGGHLLVEDTDPALQPLLCPDEHGPAQELANRLRKAFRALLAERGADLSYGRTLPRLMREAGLRQVEADVHFPLASPACAELETATVQEVRAHLVAAGLATDEEIDRHLMNVAAGELDLASAPMISAWGRKA</sequence>
<dbReference type="OrthoDB" id="3469983at2"/>
<reference evidence="3 4" key="1">
    <citation type="submission" date="2015-12" db="EMBL/GenBank/DDBJ databases">
        <title>Genome sequence of Streptomyces sp. G25.</title>
        <authorList>
            <person name="Poehlein A."/>
            <person name="Roettig A."/>
            <person name="Hiessl S."/>
            <person name="Hauschild P."/>
            <person name="Schauer J."/>
            <person name="Madkour M.H."/>
            <person name="Al-Ansari A.M."/>
            <person name="Almakishah N.H."/>
            <person name="Steinbuechel A."/>
            <person name="Daniel R."/>
        </authorList>
    </citation>
    <scope>NUCLEOTIDE SEQUENCE [LARGE SCALE GENOMIC DNA]</scope>
    <source>
        <strain evidence="4">G25(2015)</strain>
    </source>
</reference>
<dbReference type="GO" id="GO:0017000">
    <property type="term" value="P:antibiotic biosynthetic process"/>
    <property type="evidence" value="ECO:0007669"/>
    <property type="project" value="UniProtKB-ARBA"/>
</dbReference>
<dbReference type="Pfam" id="PF13489">
    <property type="entry name" value="Methyltransf_23"/>
    <property type="match status" value="1"/>
</dbReference>
<keyword evidence="1" id="KW-0808">Transferase</keyword>
<dbReference type="CDD" id="cd02440">
    <property type="entry name" value="AdoMet_MTases"/>
    <property type="match status" value="1"/>
</dbReference>